<dbReference type="STRING" id="502682.BMF35_a2343"/>
<protein>
    <submittedName>
        <fullName evidence="1">Uncharacterized protein</fullName>
    </submittedName>
</protein>
<organism evidence="1 2">
    <name type="scientific">Aurantiacibacter gangjinensis</name>
    <dbReference type="NCBI Taxonomy" id="502682"/>
    <lineage>
        <taxon>Bacteria</taxon>
        <taxon>Pseudomonadati</taxon>
        <taxon>Pseudomonadota</taxon>
        <taxon>Alphaproteobacteria</taxon>
        <taxon>Sphingomonadales</taxon>
        <taxon>Erythrobacteraceae</taxon>
        <taxon>Aurantiacibacter</taxon>
    </lineage>
</organism>
<gene>
    <name evidence="1" type="ORF">AAW01_04585</name>
</gene>
<dbReference type="PATRIC" id="fig|502682.8.peg.938"/>
<dbReference type="KEGG" id="egn:BMF35_a2343"/>
<sequence length="191" mass="21366">MDNMMPTQDLVQARHDAALAQQTSFVERINGQLPKGTTVAPYAMLPWTLWHGQFGQLLMVNCEYYPAQPWNTMLLAADERSSFVLDLPVHPGAYPANLVPSAEKHLAEFQEELSAAKDYTDRSMQTGEMDVTVFGKALDDVRRNVLAMANTFAAISLGDDVYERHLAMFGKALGWPHAEALLENREAIRSR</sequence>
<reference evidence="1 2" key="1">
    <citation type="submission" date="2015-04" db="EMBL/GenBank/DDBJ databases">
        <title>The draft genome sequence of Erythrobacr gangjinensis K7-2.</title>
        <authorList>
            <person name="Zhuang L."/>
            <person name="Liu Y."/>
            <person name="Shao Z."/>
        </authorList>
    </citation>
    <scope>NUCLEOTIDE SEQUENCE [LARGE SCALE GENOMIC DNA]</scope>
    <source>
        <strain evidence="1 2">K7-2</strain>
    </source>
</reference>
<dbReference type="AlphaFoldDB" id="A0A0G9MVB3"/>
<dbReference type="EMBL" id="LBHC01000001">
    <property type="protein sequence ID" value="KLE33238.1"/>
    <property type="molecule type" value="Genomic_DNA"/>
</dbReference>
<accession>A0A0G9MVB3</accession>
<evidence type="ECO:0000313" key="2">
    <source>
        <dbReference type="Proteomes" id="UP000053070"/>
    </source>
</evidence>
<keyword evidence="2" id="KW-1185">Reference proteome</keyword>
<comment type="caution">
    <text evidence="1">The sequence shown here is derived from an EMBL/GenBank/DDBJ whole genome shotgun (WGS) entry which is preliminary data.</text>
</comment>
<proteinExistence type="predicted"/>
<name>A0A0G9MVB3_9SPHN</name>
<dbReference type="Proteomes" id="UP000053070">
    <property type="component" value="Unassembled WGS sequence"/>
</dbReference>
<evidence type="ECO:0000313" key="1">
    <source>
        <dbReference type="EMBL" id="KLE33238.1"/>
    </source>
</evidence>